<gene>
    <name evidence="1" type="ORF">Anas_13002</name>
</gene>
<dbReference type="Proteomes" id="UP000326759">
    <property type="component" value="Unassembled WGS sequence"/>
</dbReference>
<name>A0A5N5TCJ6_9CRUS</name>
<organism evidence="1 2">
    <name type="scientific">Armadillidium nasatum</name>
    <dbReference type="NCBI Taxonomy" id="96803"/>
    <lineage>
        <taxon>Eukaryota</taxon>
        <taxon>Metazoa</taxon>
        <taxon>Ecdysozoa</taxon>
        <taxon>Arthropoda</taxon>
        <taxon>Crustacea</taxon>
        <taxon>Multicrustacea</taxon>
        <taxon>Malacostraca</taxon>
        <taxon>Eumalacostraca</taxon>
        <taxon>Peracarida</taxon>
        <taxon>Isopoda</taxon>
        <taxon>Oniscidea</taxon>
        <taxon>Crinocheta</taxon>
        <taxon>Armadillidiidae</taxon>
        <taxon>Armadillidium</taxon>
    </lineage>
</organism>
<keyword evidence="2" id="KW-1185">Reference proteome</keyword>
<evidence type="ECO:0000313" key="2">
    <source>
        <dbReference type="Proteomes" id="UP000326759"/>
    </source>
</evidence>
<sequence>MKGLCTEKEQGLYFSPNKRLALTGSCLDYCGIELSYSWFITSVDGEPVVISDVCGTGKLSAEGSVIEMREDCEEAYLTPRNTSAIAVSKKFFEDNPNVKEFIFTVTGTTEKGYEGFVSYIYNILNT</sequence>
<feature type="non-terminal residue" evidence="1">
    <location>
        <position position="126"/>
    </location>
</feature>
<protein>
    <submittedName>
        <fullName evidence="1">Uncharacterized protein</fullName>
    </submittedName>
</protein>
<dbReference type="OrthoDB" id="6379436at2759"/>
<accession>A0A5N5TCJ6</accession>
<proteinExistence type="predicted"/>
<evidence type="ECO:0000313" key="1">
    <source>
        <dbReference type="EMBL" id="KAB7504374.1"/>
    </source>
</evidence>
<dbReference type="AlphaFoldDB" id="A0A5N5TCJ6"/>
<comment type="caution">
    <text evidence="1">The sequence shown here is derived from an EMBL/GenBank/DDBJ whole genome shotgun (WGS) entry which is preliminary data.</text>
</comment>
<reference evidence="1 2" key="1">
    <citation type="journal article" date="2019" name="PLoS Biol.">
        <title>Sex chromosomes control vertical transmission of feminizing Wolbachia symbionts in an isopod.</title>
        <authorList>
            <person name="Becking T."/>
            <person name="Chebbi M.A."/>
            <person name="Giraud I."/>
            <person name="Moumen B."/>
            <person name="Laverre T."/>
            <person name="Caubet Y."/>
            <person name="Peccoud J."/>
            <person name="Gilbert C."/>
            <person name="Cordaux R."/>
        </authorList>
    </citation>
    <scope>NUCLEOTIDE SEQUENCE [LARGE SCALE GENOMIC DNA]</scope>
    <source>
        <strain evidence="1">ANa2</strain>
        <tissue evidence="1">Whole body excluding digestive tract and cuticle</tissue>
    </source>
</reference>
<dbReference type="EMBL" id="SEYY01003286">
    <property type="protein sequence ID" value="KAB7504374.1"/>
    <property type="molecule type" value="Genomic_DNA"/>
</dbReference>